<reference evidence="1" key="1">
    <citation type="submission" date="2017-01" db="EMBL/GenBank/DDBJ databases">
        <title>Complete nucleotide sequence of an IncP-2 blaVIM-2-harboring megaplasmid from Pseudomonas aeruginosa.</title>
        <authorList>
            <person name="Botelho J."/>
            <person name="Grosso F."/>
            <person name="Mabrouk A."/>
            <person name="Peixe L."/>
        </authorList>
    </citation>
    <scope>NUCLEOTIDE SEQUENCE</scope>
    <source>
        <strain evidence="1">FFUP_PS_37</strain>
        <plasmid evidence="1">pJB37</plasmid>
    </source>
</reference>
<evidence type="ECO:0000313" key="1">
    <source>
        <dbReference type="EMBL" id="ARD70518.1"/>
    </source>
</evidence>
<keyword evidence="1" id="KW-0614">Plasmid</keyword>
<protein>
    <submittedName>
        <fullName evidence="1">Uncharacterized protein</fullName>
    </submittedName>
</protein>
<proteinExistence type="predicted"/>
<organism evidence="1">
    <name type="scientific">Pseudomonas aeruginosa</name>
    <dbReference type="NCBI Taxonomy" id="287"/>
    <lineage>
        <taxon>Bacteria</taxon>
        <taxon>Pseudomonadati</taxon>
        <taxon>Pseudomonadota</taxon>
        <taxon>Gammaproteobacteria</taxon>
        <taxon>Pseudomonadales</taxon>
        <taxon>Pseudomonadaceae</taxon>
        <taxon>Pseudomonas</taxon>
    </lineage>
</organism>
<dbReference type="AlphaFoldDB" id="A0A1V0M6J8"/>
<name>A0A1V0M6J8_PSEAI</name>
<accession>A0A1V0M6J8</accession>
<geneLocation type="plasmid" evidence="1">
    <name>pJB37</name>
</geneLocation>
<sequence>MFKERGVTMIQLTTDAAARALQMKRPDEPHTVRVAYKGHTFEVTLATGAPLDSTPWLFEHDDPAFYIDGEWWEHHVEVRLLVPDAGACQTRMPDSKVSASIPSFINPTFDVIVLCEDLIAEWVRMGSGTHASRR</sequence>
<dbReference type="EMBL" id="KY494864">
    <property type="protein sequence ID" value="ARD70518.1"/>
    <property type="molecule type" value="Genomic_DNA"/>
</dbReference>